<dbReference type="PANTHER" id="PTHR33375:SF1">
    <property type="entry name" value="CHROMOSOME-PARTITIONING PROTEIN PARB-RELATED"/>
    <property type="match status" value="1"/>
</dbReference>
<feature type="domain" description="ParB-like N-terminal" evidence="5">
    <location>
        <begin position="14"/>
        <end position="104"/>
    </location>
</feature>
<dbReference type="NCBIfam" id="TIGR00180">
    <property type="entry name" value="parB_part"/>
    <property type="match status" value="1"/>
</dbReference>
<comment type="similarity">
    <text evidence="1">Belongs to the ParB family.</text>
</comment>
<proteinExistence type="inferred from homology"/>
<name>A0ABX2ALH9_9BACT</name>
<evidence type="ECO:0000256" key="1">
    <source>
        <dbReference type="ARBA" id="ARBA00006295"/>
    </source>
</evidence>
<keyword evidence="7" id="KW-1185">Reference proteome</keyword>
<dbReference type="SUPFAM" id="SSF109709">
    <property type="entry name" value="KorB DNA-binding domain-like"/>
    <property type="match status" value="1"/>
</dbReference>
<dbReference type="InterPro" id="IPR004437">
    <property type="entry name" value="ParB/RepB/Spo0J"/>
</dbReference>
<dbReference type="Proteomes" id="UP000714420">
    <property type="component" value="Unassembled WGS sequence"/>
</dbReference>
<organism evidence="6 7">
    <name type="scientific">Xylanibacter muris</name>
    <dbReference type="NCBI Taxonomy" id="2736290"/>
    <lineage>
        <taxon>Bacteria</taxon>
        <taxon>Pseudomonadati</taxon>
        <taxon>Bacteroidota</taxon>
        <taxon>Bacteroidia</taxon>
        <taxon>Bacteroidales</taxon>
        <taxon>Prevotellaceae</taxon>
        <taxon>Xylanibacter</taxon>
    </lineage>
</organism>
<dbReference type="InterPro" id="IPR036086">
    <property type="entry name" value="ParB/Sulfiredoxin_sf"/>
</dbReference>
<dbReference type="EMBL" id="JABKKF010000005">
    <property type="protein sequence ID" value="NPD92061.1"/>
    <property type="molecule type" value="Genomic_DNA"/>
</dbReference>
<protein>
    <submittedName>
        <fullName evidence="6">ParB/RepB/Spo0J family partition protein</fullName>
    </submittedName>
</protein>
<dbReference type="InterPro" id="IPR003115">
    <property type="entry name" value="ParB_N"/>
</dbReference>
<gene>
    <name evidence="6" type="ORF">HPS56_06785</name>
</gene>
<dbReference type="Gene3D" id="3.90.1530.30">
    <property type="match status" value="1"/>
</dbReference>
<evidence type="ECO:0000256" key="4">
    <source>
        <dbReference type="SAM" id="MobiDB-lite"/>
    </source>
</evidence>
<evidence type="ECO:0000259" key="5">
    <source>
        <dbReference type="SMART" id="SM00470"/>
    </source>
</evidence>
<dbReference type="RefSeq" id="WP_172275411.1">
    <property type="nucleotide sequence ID" value="NZ_CASGMU010000004.1"/>
</dbReference>
<comment type="caution">
    <text evidence="6">The sequence shown here is derived from an EMBL/GenBank/DDBJ whole genome shotgun (WGS) entry which is preliminary data.</text>
</comment>
<dbReference type="SUPFAM" id="SSF110849">
    <property type="entry name" value="ParB/Sulfiredoxin"/>
    <property type="match status" value="1"/>
</dbReference>
<dbReference type="Pfam" id="PF02195">
    <property type="entry name" value="ParB_N"/>
    <property type="match status" value="1"/>
</dbReference>
<feature type="compositionally biased region" description="Low complexity" evidence="4">
    <location>
        <begin position="565"/>
        <end position="579"/>
    </location>
</feature>
<evidence type="ECO:0000256" key="2">
    <source>
        <dbReference type="ARBA" id="ARBA00022829"/>
    </source>
</evidence>
<dbReference type="InterPro" id="IPR050336">
    <property type="entry name" value="Chromosome_partition/occlusion"/>
</dbReference>
<reference evidence="6 7" key="1">
    <citation type="submission" date="2020-05" db="EMBL/GenBank/DDBJ databases">
        <title>Distinct polysaccharide utilization as determinants for interspecies competition between intestinal Prevotella spp.</title>
        <authorList>
            <person name="Galvez E.J.C."/>
            <person name="Iljazovic A."/>
            <person name="Strowig T."/>
        </authorList>
    </citation>
    <scope>NUCLEOTIDE SEQUENCE [LARGE SCALE GENOMIC DNA]</scope>
    <source>
        <strain evidence="6 7">PMUR</strain>
    </source>
</reference>
<feature type="region of interest" description="Disordered" evidence="4">
    <location>
        <begin position="553"/>
        <end position="579"/>
    </location>
</feature>
<dbReference type="Gene3D" id="1.10.10.2830">
    <property type="match status" value="1"/>
</dbReference>
<feature type="coiled-coil region" evidence="3">
    <location>
        <begin position="327"/>
        <end position="354"/>
    </location>
</feature>
<accession>A0ABX2ALH9</accession>
<evidence type="ECO:0000313" key="6">
    <source>
        <dbReference type="EMBL" id="NPD92061.1"/>
    </source>
</evidence>
<keyword evidence="2" id="KW-0159">Chromosome partition</keyword>
<dbReference type="InterPro" id="IPR041468">
    <property type="entry name" value="HTH_ParB/Spo0J"/>
</dbReference>
<dbReference type="Pfam" id="PF17762">
    <property type="entry name" value="HTH_ParB"/>
    <property type="match status" value="1"/>
</dbReference>
<keyword evidence="3" id="KW-0175">Coiled coil</keyword>
<dbReference type="PANTHER" id="PTHR33375">
    <property type="entry name" value="CHROMOSOME-PARTITIONING PROTEIN PARB-RELATED"/>
    <property type="match status" value="1"/>
</dbReference>
<sequence length="579" mass="66268">METAINQTAVKNIVSVALADIQPSNYNPRKNFDEKSLAELADSIRQQGVLQAIGVRPIAENRFEIVFGERRYRASQIAGLEEIPAVILDISDETAEEMAVTENLQRKDVTPIEEANVYQKLIESGRHDVQSLAVQFGKNESYIRTRLKFVSLIPEIARLLEQDELTISVATEICRYGEDIQHDIYEKHLKEGLLYNSWRGMKASEVAKNIERSYTTDLKRYFFDKTVCLSCPHNTNNMMLFCEEGSCGNCANRKCLEEMNASYLAEKAVQLMEQRPLALLCRDFYGCNEKVVEQLVASGFEVEKLSVRPADYPEEPEAPDMEDYENAEEYAEAYKEYETELSEYKEECEDVNRRSEAGEITLYVKIGHNDISLCYVENAEIQAVAGEAKDAVVSPIEKLEKRDKRNKEIAQEKTVEDTKKQILEVDMTETKFGADEDRMIYFFMLPFLRREHFEAMGIEAKDTYYYLNDEDKMNIIANLTAKQKAIIRRDFLISNFKNASGSNATASLLLDFAKKHMPDQLADIQNGHNEVYEKRHLRIEEKIAVLSVQEKAKQEANATKDGQPETEVQIEQQTEEIAA</sequence>
<evidence type="ECO:0000313" key="7">
    <source>
        <dbReference type="Proteomes" id="UP000714420"/>
    </source>
</evidence>
<evidence type="ECO:0000256" key="3">
    <source>
        <dbReference type="SAM" id="Coils"/>
    </source>
</evidence>
<dbReference type="CDD" id="cd16393">
    <property type="entry name" value="SPO0J_N"/>
    <property type="match status" value="1"/>
</dbReference>
<dbReference type="SMART" id="SM00470">
    <property type="entry name" value="ParB"/>
    <property type="match status" value="1"/>
</dbReference>